<dbReference type="Pfam" id="PF18446">
    <property type="entry name" value="DUF5611"/>
    <property type="match status" value="1"/>
</dbReference>
<reference evidence="2" key="2">
    <citation type="journal article" date="2015" name="ISME J.">
        <title>A new class of marine Euryarchaeota group II from the Mediterranean deep chlorophyll maximum.</title>
        <authorList>
            <person name="Martin-Cuadrado A.B."/>
            <person name="Garcia-Heredia I."/>
            <person name="Molto A.G."/>
            <person name="Lopez-Ubeda R."/>
            <person name="Kimes N."/>
            <person name="Lopez-Garcia P."/>
            <person name="Moreira D."/>
            <person name="Rodriguez-Valera F."/>
        </authorList>
    </citation>
    <scope>NUCLEOTIDE SEQUENCE</scope>
</reference>
<accession>A0A1B1TBN0</accession>
<evidence type="ECO:0000313" key="2">
    <source>
        <dbReference type="EMBL" id="ANV79689.1"/>
    </source>
</evidence>
<evidence type="ECO:0000259" key="1">
    <source>
        <dbReference type="Pfam" id="PF18446"/>
    </source>
</evidence>
<dbReference type="Gene3D" id="3.30.310.190">
    <property type="match status" value="1"/>
</dbReference>
<reference evidence="2" key="1">
    <citation type="submission" date="2014-11" db="EMBL/GenBank/DDBJ databases">
        <authorList>
            <person name="Zhu J."/>
            <person name="Qi W."/>
            <person name="Song R."/>
        </authorList>
    </citation>
    <scope>NUCLEOTIDE SEQUENCE</scope>
</reference>
<proteinExistence type="predicted"/>
<name>A0A1B1TBN0_9ARCH</name>
<organism evidence="2">
    <name type="scientific">uncultured Poseidoniia archaeon</name>
    <dbReference type="NCBI Taxonomy" id="1697135"/>
    <lineage>
        <taxon>Archaea</taxon>
        <taxon>Methanobacteriati</taxon>
        <taxon>Thermoplasmatota</taxon>
        <taxon>Candidatus Poseidoniia</taxon>
        <taxon>environmental samples</taxon>
    </lineage>
</organism>
<dbReference type="EMBL" id="KP211848">
    <property type="protein sequence ID" value="ANV79689.1"/>
    <property type="molecule type" value="Genomic_DNA"/>
</dbReference>
<feature type="domain" description="DUF5611" evidence="1">
    <location>
        <begin position="1"/>
        <end position="106"/>
    </location>
</feature>
<protein>
    <recommendedName>
        <fullName evidence="1">DUF5611 domain-containing protein</fullName>
    </recommendedName>
</protein>
<dbReference type="AlphaFoldDB" id="A0A1B1TBN0"/>
<sequence length="171" mass="18800">MERFDVKRGLMKQINADGGLAALAGKYFENVEANDDGSFIGSHDIMTSIKGSFSDTGALVIDVKNSPPNFDDPEAMKIAQDSRKRWTQFLDEATGYNSKQRGDKAKEWAKKSSKAKSAVSSARHFMKMSTNVSEEKKSQAEALIAEIESALEEGENTRAAGRGEKLNNLFK</sequence>
<dbReference type="InterPro" id="IPR040713">
    <property type="entry name" value="DUF5611"/>
</dbReference>